<dbReference type="Pfam" id="PF00082">
    <property type="entry name" value="Peptidase_S8"/>
    <property type="match status" value="1"/>
</dbReference>
<dbReference type="InterPro" id="IPR036852">
    <property type="entry name" value="Peptidase_S8/S53_dom_sf"/>
</dbReference>
<protein>
    <recommendedName>
        <fullName evidence="11">Peptidase S8/S53 domain-containing protein</fullName>
    </recommendedName>
</protein>
<dbReference type="PRINTS" id="PR00723">
    <property type="entry name" value="SUBTILISIN"/>
</dbReference>
<feature type="region of interest" description="Disordered" evidence="5">
    <location>
        <begin position="302"/>
        <end position="321"/>
    </location>
</feature>
<feature type="domain" description="PH" evidence="8">
    <location>
        <begin position="1175"/>
        <end position="1279"/>
    </location>
</feature>
<dbReference type="SUPFAM" id="SSF52743">
    <property type="entry name" value="Subtilisin-like"/>
    <property type="match status" value="1"/>
</dbReference>
<accession>A0ABR0BGM4</accession>
<evidence type="ECO:0000256" key="2">
    <source>
        <dbReference type="ARBA" id="ARBA00022801"/>
    </source>
</evidence>
<keyword evidence="3" id="KW-0720">Serine protease</keyword>
<dbReference type="Pfam" id="PF23074">
    <property type="entry name" value="PH_FT_N"/>
    <property type="match status" value="1"/>
</dbReference>
<evidence type="ECO:0000256" key="3">
    <source>
        <dbReference type="ARBA" id="ARBA00022825"/>
    </source>
</evidence>
<dbReference type="InterPro" id="IPR057082">
    <property type="entry name" value="PH_C"/>
</dbReference>
<feature type="region of interest" description="Disordered" evidence="5">
    <location>
        <begin position="252"/>
        <end position="289"/>
    </location>
</feature>
<name>A0ABR0BGM4_PURLI</name>
<gene>
    <name evidence="9" type="ORF">Purlil1_12537</name>
</gene>
<dbReference type="PROSITE" id="PS51892">
    <property type="entry name" value="SUBTILASE"/>
    <property type="match status" value="1"/>
</dbReference>
<keyword evidence="1" id="KW-0645">Protease</keyword>
<feature type="compositionally biased region" description="Polar residues" evidence="5">
    <location>
        <begin position="926"/>
        <end position="945"/>
    </location>
</feature>
<organism evidence="9 10">
    <name type="scientific">Purpureocillium lilacinum</name>
    <name type="common">Paecilomyces lilacinus</name>
    <dbReference type="NCBI Taxonomy" id="33203"/>
    <lineage>
        <taxon>Eukaryota</taxon>
        <taxon>Fungi</taxon>
        <taxon>Dikarya</taxon>
        <taxon>Ascomycota</taxon>
        <taxon>Pezizomycotina</taxon>
        <taxon>Sordariomycetes</taxon>
        <taxon>Hypocreomycetidae</taxon>
        <taxon>Hypocreales</taxon>
        <taxon>Ophiocordycipitaceae</taxon>
        <taxon>Purpureocillium</taxon>
    </lineage>
</organism>
<keyword evidence="10" id="KW-1185">Reference proteome</keyword>
<feature type="domain" description="PH" evidence="7">
    <location>
        <begin position="1067"/>
        <end position="1168"/>
    </location>
</feature>
<feature type="region of interest" description="Disordered" evidence="5">
    <location>
        <begin position="926"/>
        <end position="960"/>
    </location>
</feature>
<comment type="caution">
    <text evidence="9">The sequence shown here is derived from an EMBL/GenBank/DDBJ whole genome shotgun (WGS) entry which is preliminary data.</text>
</comment>
<dbReference type="PANTHER" id="PTHR35391:SF7">
    <property type="entry name" value="C2H2-TYPE DOMAIN-CONTAINING PROTEIN"/>
    <property type="match status" value="1"/>
</dbReference>
<dbReference type="InterPro" id="IPR000209">
    <property type="entry name" value="Peptidase_S8/S53_dom"/>
</dbReference>
<feature type="compositionally biased region" description="Basic and acidic residues" evidence="5">
    <location>
        <begin position="948"/>
        <end position="960"/>
    </location>
</feature>
<comment type="caution">
    <text evidence="4">Lacks conserved residue(s) required for the propagation of feature annotation.</text>
</comment>
<dbReference type="Proteomes" id="UP001287286">
    <property type="component" value="Unassembled WGS sequence"/>
</dbReference>
<evidence type="ECO:0008006" key="11">
    <source>
        <dbReference type="Google" id="ProtNLM"/>
    </source>
</evidence>
<feature type="compositionally biased region" description="Basic and acidic residues" evidence="5">
    <location>
        <begin position="256"/>
        <end position="275"/>
    </location>
</feature>
<keyword evidence="2" id="KW-0378">Hydrolase</keyword>
<evidence type="ECO:0000259" key="8">
    <source>
        <dbReference type="Pfam" id="PF23076"/>
    </source>
</evidence>
<feature type="region of interest" description="Disordered" evidence="5">
    <location>
        <begin position="121"/>
        <end position="145"/>
    </location>
</feature>
<dbReference type="InterPro" id="IPR015500">
    <property type="entry name" value="Peptidase_S8_subtilisin-rel"/>
</dbReference>
<evidence type="ECO:0000256" key="1">
    <source>
        <dbReference type="ARBA" id="ARBA00022670"/>
    </source>
</evidence>
<reference evidence="9 10" key="1">
    <citation type="journal article" date="2024" name="Microbiol. Resour. Announc.">
        <title>Genome annotations for the ascomycete fungi Trichoderma harzianum, Trichoderma aggressivum, and Purpureocillium lilacinum.</title>
        <authorList>
            <person name="Beijen E.P.W."/>
            <person name="Ohm R.A."/>
        </authorList>
    </citation>
    <scope>NUCLEOTIDE SEQUENCE [LARGE SCALE GENOMIC DNA]</scope>
    <source>
        <strain evidence="9 10">CBS 150709</strain>
    </source>
</reference>
<dbReference type="Pfam" id="PF23076">
    <property type="entry name" value="PH_FT_C"/>
    <property type="match status" value="1"/>
</dbReference>
<evidence type="ECO:0000259" key="6">
    <source>
        <dbReference type="Pfam" id="PF00082"/>
    </source>
</evidence>
<evidence type="ECO:0000313" key="10">
    <source>
        <dbReference type="Proteomes" id="UP001287286"/>
    </source>
</evidence>
<evidence type="ECO:0000256" key="4">
    <source>
        <dbReference type="PROSITE-ProRule" id="PRU01240"/>
    </source>
</evidence>
<sequence length="1577" mass="175774">MEGAAGNIVHNPIRPAAGRCLDLFASALQAASLSSEAITRTHSDISVPGYGLLTVERDRFRIWAANTAAFAEGRSSLDYRLRLLPEELHLVKSLVDAVCSRLQSYVSAIKEGEEPVAVERLESDAGPETPGAGSTLSPAGTEDKPGAVVAASRTETFNYANALESIHSSIDWLHRLSNLLRKASVVNQNLHAQSYKLPGVDFDSLGAFFAWVVARDFPGLYEELKSRMARTMVERYRRILYRRDRYGSGWKQQTDYQHKDLPTTPEKAAETELASKVDQSPAPDPAKQKEIAENCSIEEPPSLLSKAAATEPDPSRYYAQSTVSTARSAALSHDVEMLLPPPPKRCQTESSFTCDLCCMILPSKTGTNRVMWSCNQPYSLFSSSKEWLHHMRSEHLVKWTCPVEDDNVAEFSSQEGLVQHMNRSHPDIFSPEMLPSIMEACRETAEIVFEACPFCDKTPRNNIEEHIGHHLRYLALKSIPWQDNDGEDEEYDVAESESLALADNTVDRETLGHSIGSLKSESLHLGDDRGSVAFDYGGEVFLTSEDQKQSPSPEWAEASSGQDDRQAEWGFINYITLQHERSRAIFNADTPEPLSPATVAQVATKSPQIRDWIRNMDTLNSILKPQPGDPSDPNYQPVRIAVLDTGISLQAMQFIQQNGVAVSDLRSFMSDDEGSPFGDNREHGSHVAMTIAKIAPRAVLYIARITDGDFSVDSLEQRAARVQNAIEWCIDLQIHLVVISVTFARREEHIAQAIHRATKNGTIFLSPSTNSGNRMEAFPASMAEVIGVCSTDGSTRPADYNPPPSLSAANFAFLGENILEPYLDVGHGGIQGTTMATAVAAGVSGTLLDFFRQPICRKLLGDGGVKMQDMTSVLSIMSVSRYGYDCVVPSRLLHLVNLESNIRSNYMRERSQLSIAFSEVIIRQQGSVPPESSGTPADTPPSDSILQPKDKDKFDVPDVSESEFKSESESAYLTDILTREKESGPDRLLTISLGQTGFSTDTIRETLPPMHFGPTMRYDSLPAGDLDPARIVLGAISVFRLIPGYCFDGTALHHLSAIGPLSDNSSSFDDDQISLVVYRNSRDGSPYFLLRIFDQGTPCFALRGVHELCIERSGSCLHLKRWSRSDKCSKTWAVLYFMTWEELVLMHSTFVSLKARNRLTVQLGPEEYALREEQKHFQARILDDGFKHSLIVYEDRATKGLRLHAAVWDGDLRQCPVWTAFVTHQSSSPTWLKRISRHRVRLADVQLYVFCRQYRQQNQRRGRVGAFEINFISDEGTQHSVAVAHVKHWVESIAVAMLSLGIEWTPGSHRGKLTSRRVVKLMGSVVPSRRIMLARPGSLKRAAMEAAAEYEASQSMGLKRTRRCRIDFGCKIPFDKVPALVRTGFDELRPGSAKRDSRVLSHYRAATCCLESCLGDPRCDVLLMLALTMGASSATPQALETEDSFSVATKRKEPALLVANLVTKMLWFLRPEAFPWTEDRGQVIRVPEMTKKTEHRGANNRMLQQLGWIDVPGNKRRTARISESTLRSEEKLFRLRKVLLSLRKDPEVFIEFVFGNNDRNWVDRCSSIIVEDGPSRE</sequence>
<evidence type="ECO:0000259" key="7">
    <source>
        <dbReference type="Pfam" id="PF23074"/>
    </source>
</evidence>
<proteinExistence type="inferred from homology"/>
<comment type="similarity">
    <text evidence="4">Belongs to the peptidase S8 family.</text>
</comment>
<dbReference type="EMBL" id="JAWRVI010000110">
    <property type="protein sequence ID" value="KAK4076882.1"/>
    <property type="molecule type" value="Genomic_DNA"/>
</dbReference>
<dbReference type="PANTHER" id="PTHR35391">
    <property type="entry name" value="C2H2-TYPE DOMAIN-CONTAINING PROTEIN-RELATED"/>
    <property type="match status" value="1"/>
</dbReference>
<dbReference type="Gene3D" id="3.40.50.200">
    <property type="entry name" value="Peptidase S8/S53 domain"/>
    <property type="match status" value="1"/>
</dbReference>
<feature type="region of interest" description="Disordered" evidence="5">
    <location>
        <begin position="543"/>
        <end position="563"/>
    </location>
</feature>
<evidence type="ECO:0000256" key="5">
    <source>
        <dbReference type="SAM" id="MobiDB-lite"/>
    </source>
</evidence>
<feature type="domain" description="Peptidase S8/S53" evidence="6">
    <location>
        <begin position="638"/>
        <end position="849"/>
    </location>
</feature>
<dbReference type="InterPro" id="IPR057081">
    <property type="entry name" value="PH_N"/>
</dbReference>
<evidence type="ECO:0000313" key="9">
    <source>
        <dbReference type="EMBL" id="KAK4076882.1"/>
    </source>
</evidence>